<dbReference type="PROSITE" id="PS50007">
    <property type="entry name" value="PIPLC_X_DOMAIN"/>
    <property type="match status" value="1"/>
</dbReference>
<gene>
    <name evidence="2" type="ORF">GCM10011594_09140</name>
</gene>
<comment type="caution">
    <text evidence="2">The sequence shown here is derived from an EMBL/GenBank/DDBJ whole genome shotgun (WGS) entry which is preliminary data.</text>
</comment>
<protein>
    <submittedName>
        <fullName evidence="2">Glycerophosphoryl diester phosphodiesterase</fullName>
    </submittedName>
</protein>
<feature type="domain" description="GP-PDE" evidence="1">
    <location>
        <begin position="10"/>
        <end position="249"/>
    </location>
</feature>
<reference evidence="2" key="2">
    <citation type="submission" date="2020-09" db="EMBL/GenBank/DDBJ databases">
        <authorList>
            <person name="Sun Q."/>
            <person name="Zhou Y."/>
        </authorList>
    </citation>
    <scope>NUCLEOTIDE SEQUENCE</scope>
    <source>
        <strain evidence="2">CGMCC 4.7308</strain>
    </source>
</reference>
<dbReference type="Gene3D" id="3.20.20.190">
    <property type="entry name" value="Phosphatidylinositol (PI) phosphodiesterase"/>
    <property type="match status" value="1"/>
</dbReference>
<evidence type="ECO:0000259" key="1">
    <source>
        <dbReference type="PROSITE" id="PS51704"/>
    </source>
</evidence>
<dbReference type="SUPFAM" id="SSF51695">
    <property type="entry name" value="PLC-like phosphodiesterases"/>
    <property type="match status" value="1"/>
</dbReference>
<sequence>MTSFLDGPRPRAFAHRGWHTGDLAGCENTLAAFRRAVQEGFRYLETDVHVTLDGQLLAVHDSSLDRVTDLSGRVAELPWTRVRQARIGGRERIPLFDELLDLLRDHPDVRLNVDPKADAAVDPLARALADAGLVDRVCVGSFSDRRLRAVRAAAGPRLAVSLGPRAVARLVLAGRTRTRIRVPGAVAAQVPVRYGRVPVVTPGLLRAARRSGLEVHVWTVDDADDMRRLLDMGVDGLMTDRPAVLRSVLQQRGAW</sequence>
<dbReference type="InterPro" id="IPR030395">
    <property type="entry name" value="GP_PDE_dom"/>
</dbReference>
<dbReference type="Pfam" id="PF03009">
    <property type="entry name" value="GDPD"/>
    <property type="match status" value="1"/>
</dbReference>
<name>A0A917SQQ3_9ACTN</name>
<accession>A0A917SQQ3</accession>
<dbReference type="RefSeq" id="WP_188940339.1">
    <property type="nucleotide sequence ID" value="NZ_BMNA01000002.1"/>
</dbReference>
<proteinExistence type="predicted"/>
<organism evidence="2 3">
    <name type="scientific">Nakamurella endophytica</name>
    <dbReference type="NCBI Taxonomy" id="1748367"/>
    <lineage>
        <taxon>Bacteria</taxon>
        <taxon>Bacillati</taxon>
        <taxon>Actinomycetota</taxon>
        <taxon>Actinomycetes</taxon>
        <taxon>Nakamurellales</taxon>
        <taxon>Nakamurellaceae</taxon>
        <taxon>Nakamurella</taxon>
    </lineage>
</organism>
<keyword evidence="3" id="KW-1185">Reference proteome</keyword>
<evidence type="ECO:0000313" key="3">
    <source>
        <dbReference type="Proteomes" id="UP000655208"/>
    </source>
</evidence>
<reference evidence="2" key="1">
    <citation type="journal article" date="2014" name="Int. J. Syst. Evol. Microbiol.">
        <title>Complete genome sequence of Corynebacterium casei LMG S-19264T (=DSM 44701T), isolated from a smear-ripened cheese.</title>
        <authorList>
            <consortium name="US DOE Joint Genome Institute (JGI-PGF)"/>
            <person name="Walter F."/>
            <person name="Albersmeier A."/>
            <person name="Kalinowski J."/>
            <person name="Ruckert C."/>
        </authorList>
    </citation>
    <scope>NUCLEOTIDE SEQUENCE</scope>
    <source>
        <strain evidence="2">CGMCC 4.7308</strain>
    </source>
</reference>
<dbReference type="AlphaFoldDB" id="A0A917SQQ3"/>
<dbReference type="InterPro" id="IPR017946">
    <property type="entry name" value="PLC-like_Pdiesterase_TIM-brl"/>
</dbReference>
<dbReference type="GO" id="GO:0006629">
    <property type="term" value="P:lipid metabolic process"/>
    <property type="evidence" value="ECO:0007669"/>
    <property type="project" value="InterPro"/>
</dbReference>
<dbReference type="PANTHER" id="PTHR43805:SF1">
    <property type="entry name" value="GP-PDE DOMAIN-CONTAINING PROTEIN"/>
    <property type="match status" value="1"/>
</dbReference>
<dbReference type="PANTHER" id="PTHR43805">
    <property type="entry name" value="GLYCEROPHOSPHORYL DIESTER PHOSPHODIESTERASE"/>
    <property type="match status" value="1"/>
</dbReference>
<evidence type="ECO:0000313" key="2">
    <source>
        <dbReference type="EMBL" id="GGL91547.1"/>
    </source>
</evidence>
<dbReference type="GO" id="GO:0008081">
    <property type="term" value="F:phosphoric diester hydrolase activity"/>
    <property type="evidence" value="ECO:0007669"/>
    <property type="project" value="InterPro"/>
</dbReference>
<dbReference type="Proteomes" id="UP000655208">
    <property type="component" value="Unassembled WGS sequence"/>
</dbReference>
<dbReference type="EMBL" id="BMNA01000002">
    <property type="protein sequence ID" value="GGL91547.1"/>
    <property type="molecule type" value="Genomic_DNA"/>
</dbReference>
<dbReference type="PROSITE" id="PS51704">
    <property type="entry name" value="GP_PDE"/>
    <property type="match status" value="1"/>
</dbReference>